<feature type="non-terminal residue" evidence="2">
    <location>
        <position position="108"/>
    </location>
</feature>
<evidence type="ECO:0000256" key="1">
    <source>
        <dbReference type="SAM" id="MobiDB-lite"/>
    </source>
</evidence>
<feature type="region of interest" description="Disordered" evidence="1">
    <location>
        <begin position="88"/>
        <end position="108"/>
    </location>
</feature>
<dbReference type="OrthoDB" id="2651116at2759"/>
<reference evidence="2 3" key="1">
    <citation type="submission" date="2014-04" db="EMBL/GenBank/DDBJ databases">
        <authorList>
            <consortium name="DOE Joint Genome Institute"/>
            <person name="Kuo A."/>
            <person name="Kohler A."/>
            <person name="Costa M.D."/>
            <person name="Nagy L.G."/>
            <person name="Floudas D."/>
            <person name="Copeland A."/>
            <person name="Barry K.W."/>
            <person name="Cichocki N."/>
            <person name="Veneault-Fourrey C."/>
            <person name="LaButti K."/>
            <person name="Lindquist E.A."/>
            <person name="Lipzen A."/>
            <person name="Lundell T."/>
            <person name="Morin E."/>
            <person name="Murat C."/>
            <person name="Sun H."/>
            <person name="Tunlid A."/>
            <person name="Henrissat B."/>
            <person name="Grigoriev I.V."/>
            <person name="Hibbett D.S."/>
            <person name="Martin F."/>
            <person name="Nordberg H.P."/>
            <person name="Cantor M.N."/>
            <person name="Hua S.X."/>
        </authorList>
    </citation>
    <scope>NUCLEOTIDE SEQUENCE [LARGE SCALE GENOMIC DNA]</scope>
    <source>
        <strain evidence="2 3">Marx 270</strain>
    </source>
</reference>
<reference evidence="3" key="2">
    <citation type="submission" date="2015-01" db="EMBL/GenBank/DDBJ databases">
        <title>Evolutionary Origins and Diversification of the Mycorrhizal Mutualists.</title>
        <authorList>
            <consortium name="DOE Joint Genome Institute"/>
            <consortium name="Mycorrhizal Genomics Consortium"/>
            <person name="Kohler A."/>
            <person name="Kuo A."/>
            <person name="Nagy L.G."/>
            <person name="Floudas D."/>
            <person name="Copeland A."/>
            <person name="Barry K.W."/>
            <person name="Cichocki N."/>
            <person name="Veneault-Fourrey C."/>
            <person name="LaButti K."/>
            <person name="Lindquist E.A."/>
            <person name="Lipzen A."/>
            <person name="Lundell T."/>
            <person name="Morin E."/>
            <person name="Murat C."/>
            <person name="Riley R."/>
            <person name="Ohm R."/>
            <person name="Sun H."/>
            <person name="Tunlid A."/>
            <person name="Henrissat B."/>
            <person name="Grigoriev I.V."/>
            <person name="Hibbett D.S."/>
            <person name="Martin F."/>
        </authorList>
    </citation>
    <scope>NUCLEOTIDE SEQUENCE [LARGE SCALE GENOMIC DNA]</scope>
    <source>
        <strain evidence="3">Marx 270</strain>
    </source>
</reference>
<evidence type="ECO:0000313" key="3">
    <source>
        <dbReference type="Proteomes" id="UP000054217"/>
    </source>
</evidence>
<dbReference type="STRING" id="870435.A0A0C3KZR0"/>
<dbReference type="AlphaFoldDB" id="A0A0C3KZR0"/>
<feature type="non-terminal residue" evidence="2">
    <location>
        <position position="1"/>
    </location>
</feature>
<organism evidence="2 3">
    <name type="scientific">Pisolithus tinctorius Marx 270</name>
    <dbReference type="NCBI Taxonomy" id="870435"/>
    <lineage>
        <taxon>Eukaryota</taxon>
        <taxon>Fungi</taxon>
        <taxon>Dikarya</taxon>
        <taxon>Basidiomycota</taxon>
        <taxon>Agaricomycotina</taxon>
        <taxon>Agaricomycetes</taxon>
        <taxon>Agaricomycetidae</taxon>
        <taxon>Boletales</taxon>
        <taxon>Sclerodermatineae</taxon>
        <taxon>Pisolithaceae</taxon>
        <taxon>Pisolithus</taxon>
    </lineage>
</organism>
<gene>
    <name evidence="2" type="ORF">M404DRAFT_52522</name>
</gene>
<evidence type="ECO:0000313" key="2">
    <source>
        <dbReference type="EMBL" id="KIO14997.1"/>
    </source>
</evidence>
<name>A0A0C3KZR0_PISTI</name>
<proteinExistence type="predicted"/>
<dbReference type="EMBL" id="KN831944">
    <property type="protein sequence ID" value="KIO14997.1"/>
    <property type="molecule type" value="Genomic_DNA"/>
</dbReference>
<dbReference type="Proteomes" id="UP000054217">
    <property type="component" value="Unassembled WGS sequence"/>
</dbReference>
<dbReference type="HOGENOM" id="CLU_175215_0_0_1"/>
<protein>
    <submittedName>
        <fullName evidence="2">Uncharacterized protein</fullName>
    </submittedName>
</protein>
<keyword evidence="3" id="KW-1185">Reference proteome</keyword>
<sequence>KLQESRCSEKGDVRTHFDKMCALCEQLAALGQSITDDNFAAIILSSLPASYDSNCHNPMTSSALVMQKDLSLDFIIKVISNEYDRCQTRTKRGNSGNSGNSEDAAYSA</sequence>
<dbReference type="Pfam" id="PF14223">
    <property type="entry name" value="Retrotran_gag_2"/>
    <property type="match status" value="1"/>
</dbReference>
<accession>A0A0C3KZR0</accession>
<dbReference type="InParanoid" id="A0A0C3KZR0"/>